<reference evidence="11" key="1">
    <citation type="submission" date="2011-03" db="EMBL/GenBank/DDBJ databases">
        <title>Draft genome sequence of Brevundimonas diminuta.</title>
        <authorList>
            <person name="Brown P.J.B."/>
            <person name="Buechlein A."/>
            <person name="Hemmerich C."/>
            <person name="Brun Y.V."/>
        </authorList>
    </citation>
    <scope>NUCLEOTIDE SEQUENCE [LARGE SCALE GENOMIC DNA]</scope>
    <source>
        <strain evidence="11">C19</strain>
    </source>
</reference>
<evidence type="ECO:0000256" key="6">
    <source>
        <dbReference type="ARBA" id="ARBA00023136"/>
    </source>
</evidence>
<evidence type="ECO:0000256" key="1">
    <source>
        <dbReference type="ARBA" id="ARBA00004370"/>
    </source>
</evidence>
<sequence>MPDATTTAPTDPATLASAQTLKGEAGAWPEQAWWRGFNDPQLNALMDEAFANSPDMLAASARLKKARAFSGQVKAAMEPDARFNASIQETKQSLNMGFPPSFKDFLLDGYHPSTRITVEANYDLDLWGKSKAAVRGAAGQQKATELEAVVVRQNLSVAIARAYVELNHLYETRDYLADLKHGADVKLELYQARADRHLEPQDTVLRARDEQAQVAGRIAAVDGAIAAQGHLIATLTGAGPDRALRLTRPNLAPADTYGLPDDVHANLLGRRPDVLAARLRVEAQGQNIKYTQADYYPNVKLSAYFGLQAIGIPNLTNDGSDIGGIGPAFSLPLFHQKRLDAAYRSAEADYDLAVADYDTTLTRALQDVANAANGTRTTVGQVKSAQARRDSAEDGYQLSSARFQRGLATKMEILTAHANVVTADSALSDLKAQAYNDRISFIAALGGGYASK</sequence>
<organism evidence="10 11">
    <name type="scientific">Asticcacaulis biprosthecium C19</name>
    <dbReference type="NCBI Taxonomy" id="715226"/>
    <lineage>
        <taxon>Bacteria</taxon>
        <taxon>Pseudomonadati</taxon>
        <taxon>Pseudomonadota</taxon>
        <taxon>Alphaproteobacteria</taxon>
        <taxon>Caulobacterales</taxon>
        <taxon>Caulobacteraceae</taxon>
        <taxon>Asticcacaulis</taxon>
    </lineage>
</organism>
<dbReference type="Gene3D" id="2.20.200.10">
    <property type="entry name" value="Outer membrane efflux proteins (OEP)"/>
    <property type="match status" value="1"/>
</dbReference>
<comment type="similarity">
    <text evidence="2 9">Belongs to the outer membrane factor (OMF) (TC 1.B.17) family.</text>
</comment>
<evidence type="ECO:0000256" key="9">
    <source>
        <dbReference type="RuleBase" id="RU362097"/>
    </source>
</evidence>
<proteinExistence type="inferred from homology"/>
<evidence type="ECO:0000313" key="10">
    <source>
        <dbReference type="EMBL" id="EGF91600.1"/>
    </source>
</evidence>
<evidence type="ECO:0000256" key="5">
    <source>
        <dbReference type="ARBA" id="ARBA00022729"/>
    </source>
</evidence>
<dbReference type="InterPro" id="IPR010131">
    <property type="entry name" value="MdtP/NodT-like"/>
</dbReference>
<keyword evidence="4 9" id="KW-0812">Transmembrane</keyword>
<dbReference type="Proteomes" id="UP000006512">
    <property type="component" value="Unassembled WGS sequence"/>
</dbReference>
<keyword evidence="11" id="KW-1185">Reference proteome</keyword>
<evidence type="ECO:0000256" key="8">
    <source>
        <dbReference type="ARBA" id="ARBA00023288"/>
    </source>
</evidence>
<dbReference type="GO" id="GO:0015562">
    <property type="term" value="F:efflux transmembrane transporter activity"/>
    <property type="evidence" value="ECO:0007669"/>
    <property type="project" value="InterPro"/>
</dbReference>
<dbReference type="eggNOG" id="COG1538">
    <property type="taxonomic scope" value="Bacteria"/>
</dbReference>
<name>F4QN09_9CAUL</name>
<dbReference type="PANTHER" id="PTHR30203:SF20">
    <property type="entry name" value="MULTIDRUG RESISTANCE OUTER MEMBRANE PROTEIN MDTP-RELATED"/>
    <property type="match status" value="1"/>
</dbReference>
<keyword evidence="8 9" id="KW-0449">Lipoprotein</keyword>
<dbReference type="InterPro" id="IPR003423">
    <property type="entry name" value="OMP_efflux"/>
</dbReference>
<dbReference type="SUPFAM" id="SSF56954">
    <property type="entry name" value="Outer membrane efflux proteins (OEP)"/>
    <property type="match status" value="1"/>
</dbReference>
<dbReference type="EMBL" id="GL883078">
    <property type="protein sequence ID" value="EGF91600.1"/>
    <property type="molecule type" value="Genomic_DNA"/>
</dbReference>
<evidence type="ECO:0000256" key="3">
    <source>
        <dbReference type="ARBA" id="ARBA00022452"/>
    </source>
</evidence>
<dbReference type="Pfam" id="PF02321">
    <property type="entry name" value="OEP"/>
    <property type="match status" value="2"/>
</dbReference>
<dbReference type="STRING" id="715226.ABI_30170"/>
<evidence type="ECO:0000313" key="11">
    <source>
        <dbReference type="Proteomes" id="UP000006512"/>
    </source>
</evidence>
<dbReference type="AlphaFoldDB" id="F4QN09"/>
<evidence type="ECO:0000256" key="4">
    <source>
        <dbReference type="ARBA" id="ARBA00022692"/>
    </source>
</evidence>
<accession>F4QN09</accession>
<gene>
    <name evidence="10" type="ORF">ABI_30170</name>
</gene>
<protein>
    <submittedName>
        <fullName evidence="10">Efflux transporter, outer membrane factor OMF lipoprotein, NodT family protein</fullName>
    </submittedName>
</protein>
<evidence type="ECO:0000256" key="7">
    <source>
        <dbReference type="ARBA" id="ARBA00023139"/>
    </source>
</evidence>
<dbReference type="NCBIfam" id="TIGR01845">
    <property type="entry name" value="outer_NodT"/>
    <property type="match status" value="1"/>
</dbReference>
<dbReference type="HOGENOM" id="CLU_012817_13_2_5"/>
<keyword evidence="5" id="KW-0732">Signal</keyword>
<dbReference type="PANTHER" id="PTHR30203">
    <property type="entry name" value="OUTER MEMBRANE CATION EFFLUX PROTEIN"/>
    <property type="match status" value="1"/>
</dbReference>
<evidence type="ECO:0000256" key="2">
    <source>
        <dbReference type="ARBA" id="ARBA00007613"/>
    </source>
</evidence>
<keyword evidence="3 9" id="KW-1134">Transmembrane beta strand</keyword>
<keyword evidence="7 9" id="KW-0564">Palmitate</keyword>
<keyword evidence="6 9" id="KW-0472">Membrane</keyword>
<comment type="subcellular location">
    <subcellularLocation>
        <location evidence="9">Cell membrane</location>
        <topology evidence="9">Lipid-anchor</topology>
    </subcellularLocation>
    <subcellularLocation>
        <location evidence="1">Membrane</location>
    </subcellularLocation>
</comment>
<dbReference type="GO" id="GO:0005886">
    <property type="term" value="C:plasma membrane"/>
    <property type="evidence" value="ECO:0007669"/>
    <property type="project" value="UniProtKB-SubCell"/>
</dbReference>
<dbReference type="Gene3D" id="1.20.1600.10">
    <property type="entry name" value="Outer membrane efflux proteins (OEP)"/>
    <property type="match status" value="1"/>
</dbReference>